<reference evidence="1 2" key="1">
    <citation type="submission" date="2013-01" db="EMBL/GenBank/DDBJ databases">
        <authorList>
            <person name="Bench S."/>
        </authorList>
    </citation>
    <scope>NUCLEOTIDE SEQUENCE [LARGE SCALE GENOMIC DNA]</scope>
    <source>
        <strain evidence="1 2">WH 0005</strain>
    </source>
</reference>
<evidence type="ECO:0000313" key="2">
    <source>
        <dbReference type="Proteomes" id="UP000017981"/>
    </source>
</evidence>
<name>T2IXY8_CROWT</name>
<organism evidence="1 2">
    <name type="scientific">Crocosphaera watsonii WH 0005</name>
    <dbReference type="NCBI Taxonomy" id="423472"/>
    <lineage>
        <taxon>Bacteria</taxon>
        <taxon>Bacillati</taxon>
        <taxon>Cyanobacteriota</taxon>
        <taxon>Cyanophyceae</taxon>
        <taxon>Oscillatoriophycideae</taxon>
        <taxon>Chroococcales</taxon>
        <taxon>Aphanothecaceae</taxon>
        <taxon>Crocosphaera</taxon>
    </lineage>
</organism>
<sequence>MVTDGEVCLTVGVDGREAVLTGLGTGLGVGRTATVSVRGGGGVETALIGCSGSVETKFVSGGCSCCSNGSSIAFKRLNSLS</sequence>
<protein>
    <submittedName>
        <fullName evidence="1">Uncharacterized protein</fullName>
    </submittedName>
</protein>
<accession>T2IXY8</accession>
<comment type="caution">
    <text evidence="1">The sequence shown here is derived from an EMBL/GenBank/DDBJ whole genome shotgun (WGS) entry which is preliminary data.</text>
</comment>
<evidence type="ECO:0000313" key="1">
    <source>
        <dbReference type="EMBL" id="CCQ57843.1"/>
    </source>
</evidence>
<reference evidence="1 2" key="2">
    <citation type="submission" date="2013-09" db="EMBL/GenBank/DDBJ databases">
        <title>Whole genome comparison of six Crocosphaera watsonii strains with differing phenotypes.</title>
        <authorList>
            <person name="Bench S.R."/>
            <person name="Heller P."/>
            <person name="Frank I."/>
            <person name="Arciniega M."/>
            <person name="Shilova I.N."/>
            <person name="Zehr J.P."/>
        </authorList>
    </citation>
    <scope>NUCLEOTIDE SEQUENCE [LARGE SCALE GENOMIC DNA]</scope>
    <source>
        <strain evidence="1 2">WH 0005</strain>
    </source>
</reference>
<dbReference type="AlphaFoldDB" id="T2IXY8"/>
<proteinExistence type="predicted"/>
<dbReference type="EMBL" id="CAQL01000908">
    <property type="protein sequence ID" value="CCQ57843.1"/>
    <property type="molecule type" value="Genomic_DNA"/>
</dbReference>
<gene>
    <name evidence="1" type="ORF">CWATWH0005_4174</name>
</gene>
<dbReference type="Proteomes" id="UP000017981">
    <property type="component" value="Unassembled WGS sequence"/>
</dbReference>